<name>A0ABS0AIE4_9GAMM</name>
<comment type="similarity">
    <text evidence="2 6">Belongs to the cytochrome c oxidase subunit 3 family.</text>
</comment>
<evidence type="ECO:0000256" key="6">
    <source>
        <dbReference type="RuleBase" id="RU003376"/>
    </source>
</evidence>
<dbReference type="GeneID" id="99767093"/>
<dbReference type="Gene3D" id="1.20.120.80">
    <property type="entry name" value="Cytochrome c oxidase, subunit III, four-helix bundle"/>
    <property type="match status" value="1"/>
</dbReference>
<evidence type="ECO:0000256" key="5">
    <source>
        <dbReference type="ARBA" id="ARBA00023136"/>
    </source>
</evidence>
<organism evidence="9 10">
    <name type="scientific">Alloalcanivorax venustensis ISO4</name>
    <dbReference type="NCBI Taxonomy" id="1177184"/>
    <lineage>
        <taxon>Bacteria</taxon>
        <taxon>Pseudomonadati</taxon>
        <taxon>Pseudomonadota</taxon>
        <taxon>Gammaproteobacteria</taxon>
        <taxon>Oceanospirillales</taxon>
        <taxon>Alcanivoracaceae</taxon>
        <taxon>Alloalcanivorax</taxon>
    </lineage>
</organism>
<dbReference type="InterPro" id="IPR024791">
    <property type="entry name" value="Cyt_c/ubiquinol_Oxase_su3"/>
</dbReference>
<keyword evidence="4 7" id="KW-1133">Transmembrane helix</keyword>
<feature type="transmembrane region" description="Helical" evidence="7">
    <location>
        <begin position="193"/>
        <end position="217"/>
    </location>
</feature>
<dbReference type="RefSeq" id="WP_194856421.1">
    <property type="nucleotide sequence ID" value="NZ_ARXR01000023.1"/>
</dbReference>
<sequence>MTRPNNQTTVIVAHQFETLEQQFDADLLGMWLFLVTEALLFSGAFLALAVYYHQYYDTFSAAARELHWLLAGFNSVILLTSGLAVALAEQAADQHRRRLTLWWLSATIALGVAFLGLKGYEYYMEYRAGLVPFLDQPFAFSGPDPHNAMLFYNFYFAITGLHALHMIIGLMVLLVMLVLTYRWREGARVARQVRIAGLYWAFVDIVWVLVYCSLYLLGR</sequence>
<keyword evidence="10" id="KW-1185">Reference proteome</keyword>
<feature type="transmembrane region" description="Helical" evidence="7">
    <location>
        <begin position="31"/>
        <end position="54"/>
    </location>
</feature>
<feature type="domain" description="Heme-copper oxidase subunit III family profile" evidence="8">
    <location>
        <begin position="28"/>
        <end position="219"/>
    </location>
</feature>
<protein>
    <submittedName>
        <fullName evidence="9">Cytochrome c oxidase subunit III</fullName>
    </submittedName>
</protein>
<dbReference type="SUPFAM" id="SSF81452">
    <property type="entry name" value="Cytochrome c oxidase subunit III-like"/>
    <property type="match status" value="1"/>
</dbReference>
<evidence type="ECO:0000256" key="4">
    <source>
        <dbReference type="ARBA" id="ARBA00022989"/>
    </source>
</evidence>
<gene>
    <name evidence="9" type="ORF">ISO4_02422</name>
</gene>
<proteinExistence type="inferred from homology"/>
<keyword evidence="3 6" id="KW-0812">Transmembrane</keyword>
<evidence type="ECO:0000313" key="9">
    <source>
        <dbReference type="EMBL" id="MBF5053820.1"/>
    </source>
</evidence>
<comment type="caution">
    <text evidence="9">The sequence shown here is derived from an EMBL/GenBank/DDBJ whole genome shotgun (WGS) entry which is preliminary data.</text>
</comment>
<evidence type="ECO:0000256" key="2">
    <source>
        <dbReference type="ARBA" id="ARBA00010581"/>
    </source>
</evidence>
<feature type="transmembrane region" description="Helical" evidence="7">
    <location>
        <begin position="66"/>
        <end position="87"/>
    </location>
</feature>
<dbReference type="EMBL" id="ARXR01000023">
    <property type="protein sequence ID" value="MBF5053820.1"/>
    <property type="molecule type" value="Genomic_DNA"/>
</dbReference>
<feature type="transmembrane region" description="Helical" evidence="7">
    <location>
        <begin position="99"/>
        <end position="117"/>
    </location>
</feature>
<dbReference type="InterPro" id="IPR035973">
    <property type="entry name" value="Cyt_c_oxidase_su3-like_sf"/>
</dbReference>
<reference evidence="9 10" key="1">
    <citation type="submission" date="2012-09" db="EMBL/GenBank/DDBJ databases">
        <title>Genome Sequence of alkane-degrading Bacterium Alcanivorax venustensis ISO4.</title>
        <authorList>
            <person name="Lai Q."/>
            <person name="Shao Z."/>
        </authorList>
    </citation>
    <scope>NUCLEOTIDE SEQUENCE [LARGE SCALE GENOMIC DNA]</scope>
    <source>
        <strain evidence="9 10">ISO4</strain>
    </source>
</reference>
<dbReference type="PROSITE" id="PS50253">
    <property type="entry name" value="COX3"/>
    <property type="match status" value="1"/>
</dbReference>
<feature type="transmembrane region" description="Helical" evidence="7">
    <location>
        <begin position="154"/>
        <end position="181"/>
    </location>
</feature>
<dbReference type="InterPro" id="IPR000298">
    <property type="entry name" value="Cyt_c_oxidase-like_su3"/>
</dbReference>
<evidence type="ECO:0000256" key="7">
    <source>
        <dbReference type="SAM" id="Phobius"/>
    </source>
</evidence>
<dbReference type="Proteomes" id="UP000644441">
    <property type="component" value="Unassembled WGS sequence"/>
</dbReference>
<evidence type="ECO:0000256" key="1">
    <source>
        <dbReference type="ARBA" id="ARBA00004141"/>
    </source>
</evidence>
<keyword evidence="5 7" id="KW-0472">Membrane</keyword>
<evidence type="ECO:0000313" key="10">
    <source>
        <dbReference type="Proteomes" id="UP000644441"/>
    </source>
</evidence>
<evidence type="ECO:0000259" key="8">
    <source>
        <dbReference type="PROSITE" id="PS50253"/>
    </source>
</evidence>
<dbReference type="PANTHER" id="PTHR11403">
    <property type="entry name" value="CYTOCHROME C OXIDASE SUBUNIT III"/>
    <property type="match status" value="1"/>
</dbReference>
<dbReference type="PANTHER" id="PTHR11403:SF6">
    <property type="entry name" value="NITRIC OXIDE REDUCTASE SUBUNIT E"/>
    <property type="match status" value="1"/>
</dbReference>
<accession>A0ABS0AIE4</accession>
<dbReference type="Pfam" id="PF00510">
    <property type="entry name" value="COX3"/>
    <property type="match status" value="1"/>
</dbReference>
<dbReference type="InterPro" id="IPR013833">
    <property type="entry name" value="Cyt_c_oxidase_su3_a-hlx"/>
</dbReference>
<comment type="subcellular location">
    <subcellularLocation>
        <location evidence="6">Cell membrane</location>
        <topology evidence="6">Multi-pass membrane protein</topology>
    </subcellularLocation>
    <subcellularLocation>
        <location evidence="1">Membrane</location>
        <topology evidence="1">Multi-pass membrane protein</topology>
    </subcellularLocation>
</comment>
<evidence type="ECO:0000256" key="3">
    <source>
        <dbReference type="ARBA" id="ARBA00022692"/>
    </source>
</evidence>